<dbReference type="PANTHER" id="PTHR11691:SF61">
    <property type="entry name" value="INTERFERON-DELTA-4"/>
    <property type="match status" value="1"/>
</dbReference>
<organism evidence="7 8">
    <name type="scientific">Sousa chinensis</name>
    <name type="common">Indo-pacific humpbacked dolphin</name>
    <name type="synonym">Steno chinensis</name>
    <dbReference type="NCBI Taxonomy" id="103600"/>
    <lineage>
        <taxon>Eukaryota</taxon>
        <taxon>Metazoa</taxon>
        <taxon>Chordata</taxon>
        <taxon>Craniata</taxon>
        <taxon>Vertebrata</taxon>
        <taxon>Euteleostomi</taxon>
        <taxon>Mammalia</taxon>
        <taxon>Eutheria</taxon>
        <taxon>Laurasiatheria</taxon>
        <taxon>Artiodactyla</taxon>
        <taxon>Whippomorpha</taxon>
        <taxon>Cetacea</taxon>
        <taxon>Odontoceti</taxon>
        <taxon>Delphinidae</taxon>
        <taxon>Sousa</taxon>
    </lineage>
</organism>
<dbReference type="PROSITE" id="PS00252">
    <property type="entry name" value="INTERFERON_A_B_D"/>
    <property type="match status" value="1"/>
</dbReference>
<dbReference type="GO" id="GO:0005126">
    <property type="term" value="F:cytokine receptor binding"/>
    <property type="evidence" value="ECO:0007669"/>
    <property type="project" value="InterPro"/>
</dbReference>
<keyword evidence="8" id="KW-1185">Reference proteome</keyword>
<dbReference type="Gene3D" id="1.20.1250.10">
    <property type="match status" value="1"/>
</dbReference>
<evidence type="ECO:0000256" key="3">
    <source>
        <dbReference type="ARBA" id="ARBA00022525"/>
    </source>
</evidence>
<gene>
    <name evidence="7" type="ORF">DBR06_SOUSAS5910042</name>
</gene>
<keyword evidence="3" id="KW-0964">Secreted</keyword>
<dbReference type="InterPro" id="IPR000471">
    <property type="entry name" value="Interferon_alpha/beta/delta"/>
</dbReference>
<dbReference type="Pfam" id="PF00143">
    <property type="entry name" value="Interferon"/>
    <property type="match status" value="1"/>
</dbReference>
<feature type="non-terminal residue" evidence="7">
    <location>
        <position position="87"/>
    </location>
</feature>
<keyword evidence="2 6" id="KW-0202">Cytokine</keyword>
<comment type="similarity">
    <text evidence="6">Belongs to the alpha/beta interferon family.</text>
</comment>
<dbReference type="SUPFAM" id="SSF47266">
    <property type="entry name" value="4-helical cytokines"/>
    <property type="match status" value="1"/>
</dbReference>
<evidence type="ECO:0000313" key="8">
    <source>
        <dbReference type="Proteomes" id="UP000295264"/>
    </source>
</evidence>
<evidence type="ECO:0000256" key="4">
    <source>
        <dbReference type="ARBA" id="ARBA00023118"/>
    </source>
</evidence>
<protein>
    <submittedName>
        <fullName evidence="7">Uncharacterized protein</fullName>
    </submittedName>
</protein>
<keyword evidence="4 6" id="KW-0051">Antiviral defense</keyword>
<keyword evidence="5" id="KW-1015">Disulfide bond</keyword>
<dbReference type="EMBL" id="QWLN02006661">
    <property type="protein sequence ID" value="TEA36307.1"/>
    <property type="molecule type" value="Genomic_DNA"/>
</dbReference>
<evidence type="ECO:0000256" key="1">
    <source>
        <dbReference type="ARBA" id="ARBA00004613"/>
    </source>
</evidence>
<reference evidence="7 8" key="1">
    <citation type="journal article" date="2018" name="Genomics">
        <title>Molecular footprints of inshore aquatic adaptation in Indo-Pacific humpback dolphin (Sousa chinensis).</title>
        <authorList>
            <person name="Ming Y."/>
            <person name="Jian J."/>
            <person name="Yu F."/>
            <person name="Yu X."/>
            <person name="Wang J."/>
            <person name="Liu W."/>
        </authorList>
    </citation>
    <scope>NUCLEOTIDE SEQUENCE [LARGE SCALE GENOMIC DNA]</scope>
    <source>
        <strain evidence="7">MY-2018</strain>
        <tissue evidence="7">Skin</tissue>
    </source>
</reference>
<dbReference type="GO" id="GO:0005125">
    <property type="term" value="F:cytokine activity"/>
    <property type="evidence" value="ECO:0007669"/>
    <property type="project" value="UniProtKB-KW"/>
</dbReference>
<comment type="subcellular location">
    <subcellularLocation>
        <location evidence="1">Secreted</location>
    </subcellularLocation>
</comment>
<dbReference type="InterPro" id="IPR009079">
    <property type="entry name" value="4_helix_cytokine-like_core"/>
</dbReference>
<evidence type="ECO:0000313" key="7">
    <source>
        <dbReference type="EMBL" id="TEA36307.1"/>
    </source>
</evidence>
<dbReference type="Proteomes" id="UP000295264">
    <property type="component" value="Unassembled WGS sequence"/>
</dbReference>
<dbReference type="GO" id="GO:0005615">
    <property type="term" value="C:extracellular space"/>
    <property type="evidence" value="ECO:0007669"/>
    <property type="project" value="UniProtKB-KW"/>
</dbReference>
<sequence length="87" mass="10458">MLQQIFNLFNTEDSRAAWNNTLLHKLPSSLDLRLHRLEQMKKDNLDCCRLGLAAWEYFCRIHLYLKEKEYSPCAWEVVRVEIERCLS</sequence>
<dbReference type="PANTHER" id="PTHR11691">
    <property type="entry name" value="TYPE I INTERFERON"/>
    <property type="match status" value="1"/>
</dbReference>
<accession>A0A484GKI2</accession>
<name>A0A484GKI2_SOUCH</name>
<evidence type="ECO:0000256" key="6">
    <source>
        <dbReference type="RuleBase" id="RU000436"/>
    </source>
</evidence>
<comment type="caution">
    <text evidence="7">The sequence shown here is derived from an EMBL/GenBank/DDBJ whole genome shotgun (WGS) entry which is preliminary data.</text>
</comment>
<proteinExistence type="inferred from homology"/>
<evidence type="ECO:0000256" key="2">
    <source>
        <dbReference type="ARBA" id="ARBA00022514"/>
    </source>
</evidence>
<dbReference type="SMART" id="SM00076">
    <property type="entry name" value="IFabd"/>
    <property type="match status" value="1"/>
</dbReference>
<dbReference type="AlphaFoldDB" id="A0A484GKI2"/>
<evidence type="ECO:0000256" key="5">
    <source>
        <dbReference type="ARBA" id="ARBA00023157"/>
    </source>
</evidence>
<dbReference type="GO" id="GO:0051607">
    <property type="term" value="P:defense response to virus"/>
    <property type="evidence" value="ECO:0007669"/>
    <property type="project" value="UniProtKB-KW"/>
</dbReference>